<organism evidence="1 2">
    <name type="scientific">Euphydryas editha</name>
    <name type="common">Edith's checkerspot</name>
    <dbReference type="NCBI Taxonomy" id="104508"/>
    <lineage>
        <taxon>Eukaryota</taxon>
        <taxon>Metazoa</taxon>
        <taxon>Ecdysozoa</taxon>
        <taxon>Arthropoda</taxon>
        <taxon>Hexapoda</taxon>
        <taxon>Insecta</taxon>
        <taxon>Pterygota</taxon>
        <taxon>Neoptera</taxon>
        <taxon>Endopterygota</taxon>
        <taxon>Lepidoptera</taxon>
        <taxon>Glossata</taxon>
        <taxon>Ditrysia</taxon>
        <taxon>Papilionoidea</taxon>
        <taxon>Nymphalidae</taxon>
        <taxon>Nymphalinae</taxon>
        <taxon>Euphydryas</taxon>
    </lineage>
</organism>
<sequence length="107" mass="12790">MHKKDQIPLFPYSLEEKEAILKELGLKENLIEEDIDAIIEWFYKQPHLAKAPIDRDFVEKIIMTAKGSREKAKRKIDHFYKHRSLAQELVQSRKEVLLDPEIELWTF</sequence>
<reference evidence="1" key="1">
    <citation type="submission" date="2022-03" db="EMBL/GenBank/DDBJ databases">
        <authorList>
            <person name="Tunstrom K."/>
        </authorList>
    </citation>
    <scope>NUCLEOTIDE SEQUENCE</scope>
</reference>
<dbReference type="InterPro" id="IPR036273">
    <property type="entry name" value="CRAL/TRIO_N_dom_sf"/>
</dbReference>
<accession>A0AAU9U491</accession>
<keyword evidence="2" id="KW-1185">Reference proteome</keyword>
<dbReference type="AlphaFoldDB" id="A0AAU9U491"/>
<dbReference type="EMBL" id="CAKOGL010000013">
    <property type="protein sequence ID" value="CAH2093988.1"/>
    <property type="molecule type" value="Genomic_DNA"/>
</dbReference>
<evidence type="ECO:0000313" key="1">
    <source>
        <dbReference type="EMBL" id="CAH2093988.1"/>
    </source>
</evidence>
<comment type="caution">
    <text evidence="1">The sequence shown here is derived from an EMBL/GenBank/DDBJ whole genome shotgun (WGS) entry which is preliminary data.</text>
</comment>
<dbReference type="Proteomes" id="UP001153954">
    <property type="component" value="Unassembled WGS sequence"/>
</dbReference>
<name>A0AAU9U491_EUPED</name>
<protein>
    <submittedName>
        <fullName evidence="1">Uncharacterized protein</fullName>
    </submittedName>
</protein>
<gene>
    <name evidence="1" type="ORF">EEDITHA_LOCUS9594</name>
</gene>
<evidence type="ECO:0000313" key="2">
    <source>
        <dbReference type="Proteomes" id="UP001153954"/>
    </source>
</evidence>
<proteinExistence type="predicted"/>
<dbReference type="SUPFAM" id="SSF46938">
    <property type="entry name" value="CRAL/TRIO N-terminal domain"/>
    <property type="match status" value="1"/>
</dbReference>